<dbReference type="GO" id="GO:0008652">
    <property type="term" value="P:amino acid biosynthetic process"/>
    <property type="evidence" value="ECO:0007669"/>
    <property type="project" value="UniProtKB-KW"/>
</dbReference>
<feature type="binding site" evidence="9">
    <location>
        <position position="24"/>
    </location>
    <ligand>
        <name>3-phosphoshikimate</name>
        <dbReference type="ChEBI" id="CHEBI:145989"/>
    </ligand>
</feature>
<dbReference type="Gene3D" id="3.65.10.10">
    <property type="entry name" value="Enolpyruvate transferase domain"/>
    <property type="match status" value="2"/>
</dbReference>
<evidence type="ECO:0000313" key="12">
    <source>
        <dbReference type="Proteomes" id="UP000267841"/>
    </source>
</evidence>
<comment type="caution">
    <text evidence="11">The sequence shown here is derived from an EMBL/GenBank/DDBJ whole genome shotgun (WGS) entry which is preliminary data.</text>
</comment>
<keyword evidence="5 9" id="KW-0028">Amino-acid biosynthesis</keyword>
<evidence type="ECO:0000256" key="7">
    <source>
        <dbReference type="ARBA" id="ARBA00023141"/>
    </source>
</evidence>
<dbReference type="FunFam" id="3.65.10.10:FF:000006">
    <property type="entry name" value="3-phosphoshikimate 1-carboxyvinyltransferase"/>
    <property type="match status" value="1"/>
</dbReference>
<dbReference type="GO" id="GO:0009073">
    <property type="term" value="P:aromatic amino acid family biosynthetic process"/>
    <property type="evidence" value="ECO:0007669"/>
    <property type="project" value="UniProtKB-KW"/>
</dbReference>
<evidence type="ECO:0000256" key="6">
    <source>
        <dbReference type="ARBA" id="ARBA00022679"/>
    </source>
</evidence>
<dbReference type="RefSeq" id="WP_121009870.1">
    <property type="nucleotide sequence ID" value="NZ_RCCJ01000001.1"/>
</dbReference>
<dbReference type="GO" id="GO:0003866">
    <property type="term" value="F:3-phosphoshikimate 1-carboxyvinyltransferase activity"/>
    <property type="evidence" value="ECO:0007669"/>
    <property type="project" value="UniProtKB-UniRule"/>
</dbReference>
<dbReference type="PIRSF" id="PIRSF000505">
    <property type="entry name" value="EPSPS"/>
    <property type="match status" value="1"/>
</dbReference>
<dbReference type="Proteomes" id="UP000267841">
    <property type="component" value="Unassembled WGS sequence"/>
</dbReference>
<dbReference type="InterPro" id="IPR006264">
    <property type="entry name" value="EPSP_synthase"/>
</dbReference>
<comment type="similarity">
    <text evidence="3 9">Belongs to the EPSP synthase family.</text>
</comment>
<feature type="binding site" evidence="9">
    <location>
        <position position="320"/>
    </location>
    <ligand>
        <name>3-phosphoshikimate</name>
        <dbReference type="ChEBI" id="CHEBI:145989"/>
    </ligand>
</feature>
<evidence type="ECO:0000256" key="8">
    <source>
        <dbReference type="ARBA" id="ARBA00044633"/>
    </source>
</evidence>
<dbReference type="CDD" id="cd01556">
    <property type="entry name" value="EPSP_synthase"/>
    <property type="match status" value="1"/>
</dbReference>
<feature type="binding site" evidence="9">
    <location>
        <position position="122"/>
    </location>
    <ligand>
        <name>phosphoenolpyruvate</name>
        <dbReference type="ChEBI" id="CHEBI:58702"/>
    </ligand>
</feature>
<dbReference type="HAMAP" id="MF_00210">
    <property type="entry name" value="EPSP_synth"/>
    <property type="match status" value="1"/>
</dbReference>
<reference evidence="11 12" key="1">
    <citation type="submission" date="2018-10" db="EMBL/GenBank/DDBJ databases">
        <title>Genomic Encyclopedia of Archaeal and Bacterial Type Strains, Phase II (KMG-II): from individual species to whole genera.</title>
        <authorList>
            <person name="Goeker M."/>
        </authorList>
    </citation>
    <scope>NUCLEOTIDE SEQUENCE [LARGE SCALE GENOMIC DNA]</scope>
    <source>
        <strain evidence="11 12">DSM 16510</strain>
    </source>
</reference>
<dbReference type="EMBL" id="RCCJ01000001">
    <property type="protein sequence ID" value="RLJ70367.1"/>
    <property type="molecule type" value="Genomic_DNA"/>
</dbReference>
<dbReference type="InterPro" id="IPR013792">
    <property type="entry name" value="RNA3'P_cycl/enolpyr_Trfase_a/b"/>
</dbReference>
<feature type="active site" description="Proton acceptor" evidence="9">
    <location>
        <position position="320"/>
    </location>
</feature>
<feature type="binding site" evidence="9">
    <location>
        <position position="169"/>
    </location>
    <ligand>
        <name>3-phosphoshikimate</name>
        <dbReference type="ChEBI" id="CHEBI:145989"/>
    </ligand>
</feature>
<dbReference type="InterPro" id="IPR001986">
    <property type="entry name" value="Enolpyruvate_Tfrase_dom"/>
</dbReference>
<comment type="caution">
    <text evidence="9">Lacks conserved residue(s) required for the propagation of feature annotation.</text>
</comment>
<evidence type="ECO:0000256" key="4">
    <source>
        <dbReference type="ARBA" id="ARBA00022490"/>
    </source>
</evidence>
<dbReference type="GO" id="GO:0009423">
    <property type="term" value="P:chorismate biosynthetic process"/>
    <property type="evidence" value="ECO:0007669"/>
    <property type="project" value="UniProtKB-UniRule"/>
</dbReference>
<dbReference type="NCBIfam" id="TIGR01356">
    <property type="entry name" value="aroA"/>
    <property type="match status" value="1"/>
</dbReference>
<keyword evidence="6 9" id="KW-0808">Transferase</keyword>
<feature type="binding site" evidence="9">
    <location>
        <position position="28"/>
    </location>
    <ligand>
        <name>3-phosphoshikimate</name>
        <dbReference type="ChEBI" id="CHEBI:145989"/>
    </ligand>
</feature>
<feature type="domain" description="Enolpyruvate transferase" evidence="10">
    <location>
        <begin position="11"/>
        <end position="428"/>
    </location>
</feature>
<feature type="binding site" evidence="9">
    <location>
        <position position="351"/>
    </location>
    <ligand>
        <name>phosphoenolpyruvate</name>
        <dbReference type="ChEBI" id="CHEBI:58702"/>
    </ligand>
</feature>
<dbReference type="AlphaFoldDB" id="A0A497XN44"/>
<gene>
    <name evidence="9" type="primary">aroA</name>
    <name evidence="11" type="ORF">BCF55_0638</name>
</gene>
<feature type="binding site" evidence="9">
    <location>
        <position position="23"/>
    </location>
    <ligand>
        <name>phosphoenolpyruvate</name>
        <dbReference type="ChEBI" id="CHEBI:58702"/>
    </ligand>
</feature>
<protein>
    <recommendedName>
        <fullName evidence="9">3-phosphoshikimate 1-carboxyvinyltransferase</fullName>
        <ecNumber evidence="9">2.5.1.19</ecNumber>
    </recommendedName>
    <alternativeName>
        <fullName evidence="9">5-enolpyruvylshikimate-3-phosphate synthase</fullName>
        <shortName evidence="9">EPSP synthase</shortName>
        <shortName evidence="9">EPSPS</shortName>
    </alternativeName>
</protein>
<dbReference type="PROSITE" id="PS00885">
    <property type="entry name" value="EPSP_SYNTHASE_2"/>
    <property type="match status" value="1"/>
</dbReference>
<keyword evidence="7 9" id="KW-0057">Aromatic amino acid biosynthesis</keyword>
<dbReference type="GO" id="GO:0005737">
    <property type="term" value="C:cytoplasm"/>
    <property type="evidence" value="ECO:0007669"/>
    <property type="project" value="UniProtKB-SubCell"/>
</dbReference>
<accession>A0A497XN44</accession>
<name>A0A497XN44_9AQUI</name>
<evidence type="ECO:0000256" key="1">
    <source>
        <dbReference type="ARBA" id="ARBA00002174"/>
    </source>
</evidence>
<comment type="pathway">
    <text evidence="2 9">Metabolic intermediate biosynthesis; chorismate biosynthesis; chorismate from D-erythrose 4-phosphate and phosphoenolpyruvate: step 6/7.</text>
</comment>
<dbReference type="SUPFAM" id="SSF55205">
    <property type="entry name" value="EPT/RTPC-like"/>
    <property type="match status" value="1"/>
</dbReference>
<comment type="subcellular location">
    <subcellularLocation>
        <location evidence="9">Cytoplasm</location>
    </subcellularLocation>
</comment>
<dbReference type="UniPathway" id="UPA00053">
    <property type="reaction ID" value="UER00089"/>
</dbReference>
<dbReference type="InterPro" id="IPR036968">
    <property type="entry name" value="Enolpyruvate_Tfrase_sf"/>
</dbReference>
<dbReference type="PANTHER" id="PTHR21090">
    <property type="entry name" value="AROM/DEHYDROQUINATE SYNTHASE"/>
    <property type="match status" value="1"/>
</dbReference>
<dbReference type="Pfam" id="PF00275">
    <property type="entry name" value="EPSP_synthase"/>
    <property type="match status" value="1"/>
</dbReference>
<evidence type="ECO:0000259" key="10">
    <source>
        <dbReference type="Pfam" id="PF00275"/>
    </source>
</evidence>
<keyword evidence="12" id="KW-1185">Reference proteome</keyword>
<organism evidence="11 12">
    <name type="scientific">Hydrogenivirga caldilitoris</name>
    <dbReference type="NCBI Taxonomy" id="246264"/>
    <lineage>
        <taxon>Bacteria</taxon>
        <taxon>Pseudomonadati</taxon>
        <taxon>Aquificota</taxon>
        <taxon>Aquificia</taxon>
        <taxon>Aquificales</taxon>
        <taxon>Aquificaceae</taxon>
        <taxon>Hydrogenivirga</taxon>
    </lineage>
</organism>
<comment type="function">
    <text evidence="1 9">Catalyzes the transfer of the enolpyruvyl moiety of phosphoenolpyruvate (PEP) to the 5-hydroxyl of shikimate-3-phosphate (S3P) to produce enolpyruvyl shikimate-3-phosphate and inorganic phosphate.</text>
</comment>
<evidence type="ECO:0000256" key="3">
    <source>
        <dbReference type="ARBA" id="ARBA00009948"/>
    </source>
</evidence>
<dbReference type="EC" id="2.5.1.19" evidence="9"/>
<dbReference type="OrthoDB" id="9809920at2"/>
<feature type="binding site" evidence="9">
    <location>
        <position position="94"/>
    </location>
    <ligand>
        <name>phosphoenolpyruvate</name>
        <dbReference type="ChEBI" id="CHEBI:58702"/>
    </ligand>
</feature>
<feature type="binding site" evidence="9">
    <location>
        <position position="23"/>
    </location>
    <ligand>
        <name>3-phosphoshikimate</name>
        <dbReference type="ChEBI" id="CHEBI:145989"/>
    </ligand>
</feature>
<feature type="binding site" evidence="9">
    <location>
        <position position="393"/>
    </location>
    <ligand>
        <name>phosphoenolpyruvate</name>
        <dbReference type="ChEBI" id="CHEBI:58702"/>
    </ligand>
</feature>
<dbReference type="FunFam" id="3.65.10.10:FF:000005">
    <property type="entry name" value="3-phosphoshikimate 1-carboxyvinyltransferase"/>
    <property type="match status" value="1"/>
</dbReference>
<comment type="subunit">
    <text evidence="9">Monomer.</text>
</comment>
<evidence type="ECO:0000256" key="2">
    <source>
        <dbReference type="ARBA" id="ARBA00004811"/>
    </source>
</evidence>
<evidence type="ECO:0000256" key="5">
    <source>
        <dbReference type="ARBA" id="ARBA00022605"/>
    </source>
</evidence>
<evidence type="ECO:0000256" key="9">
    <source>
        <dbReference type="HAMAP-Rule" id="MF_00210"/>
    </source>
</evidence>
<evidence type="ECO:0000313" key="11">
    <source>
        <dbReference type="EMBL" id="RLJ70367.1"/>
    </source>
</evidence>
<feature type="binding site" evidence="9">
    <location>
        <position position="347"/>
    </location>
    <ligand>
        <name>3-phosphoshikimate</name>
        <dbReference type="ChEBI" id="CHEBI:145989"/>
    </ligand>
</feature>
<sequence>MKELRIKKRVVNVKGELRVPSDKSISHRAVILGALATEITVVHNWLKSEDTLATLNILKALGTEVKERKDSIEIRGTGYSFEEPKGVLDAKNSGTTARLMLGVLSTQPFFSVLTGDESLRQRPMLRVVEPLRDMGATLDGRESGNKLPIAIRGGKLKGIAFFNKRASAQVKSSLLLAGLRAEDMTEVVEPVMSRDHTERMLGVFGAEVISVPEERGHLIKIKGGQELRGTDVYCPADPSSAAFACALAVLTEQSELLLKDVLINPTRDGFYRKLRDMGALVSYENEREVSGEPVADILVRGGGGLKGVKVHPEEVPSMIDEIPILAVVMALAEGRSTVKGAKELRVKESDRIRAIVENLRAMGVKVEEYEDGFEVEGRGKLKGAYIKTYGDHRIAMAFTIAGLLAEGETVIDDPECVKVSYPEFFKDLESVIEYL</sequence>
<dbReference type="PANTHER" id="PTHR21090:SF5">
    <property type="entry name" value="PENTAFUNCTIONAL AROM POLYPEPTIDE"/>
    <property type="match status" value="1"/>
</dbReference>
<proteinExistence type="inferred from homology"/>
<comment type="catalytic activity">
    <reaction evidence="8">
        <text>3-phosphoshikimate + phosphoenolpyruvate = 5-O-(1-carboxyvinyl)-3-phosphoshikimate + phosphate</text>
        <dbReference type="Rhea" id="RHEA:21256"/>
        <dbReference type="ChEBI" id="CHEBI:43474"/>
        <dbReference type="ChEBI" id="CHEBI:57701"/>
        <dbReference type="ChEBI" id="CHEBI:58702"/>
        <dbReference type="ChEBI" id="CHEBI:145989"/>
        <dbReference type="EC" id="2.5.1.19"/>
    </reaction>
    <physiologicalReaction direction="left-to-right" evidence="8">
        <dbReference type="Rhea" id="RHEA:21257"/>
    </physiologicalReaction>
</comment>
<feature type="binding site" evidence="9">
    <location>
        <position position="167"/>
    </location>
    <ligand>
        <name>3-phosphoshikimate</name>
        <dbReference type="ChEBI" id="CHEBI:145989"/>
    </ligand>
</feature>
<dbReference type="PROSITE" id="PS00104">
    <property type="entry name" value="EPSP_SYNTHASE_1"/>
    <property type="match status" value="1"/>
</dbReference>
<keyword evidence="4 9" id="KW-0963">Cytoplasm</keyword>
<dbReference type="InterPro" id="IPR023193">
    <property type="entry name" value="EPSP_synthase_CS"/>
</dbReference>
<feature type="binding site" evidence="9">
    <location>
        <position position="169"/>
    </location>
    <ligand>
        <name>phosphoenolpyruvate</name>
        <dbReference type="ChEBI" id="CHEBI:58702"/>
    </ligand>
</feature>